<dbReference type="NCBIfam" id="TIGR01590">
    <property type="entry name" value="yir-bir-cir_Pla"/>
    <property type="match status" value="1"/>
</dbReference>
<dbReference type="InterPro" id="IPR006477">
    <property type="entry name" value="Yir_bir_cir"/>
</dbReference>
<dbReference type="EMBL" id="KI635769">
    <property type="protein sequence ID" value="ETB58705.1"/>
    <property type="molecule type" value="Genomic_DNA"/>
</dbReference>
<evidence type="ECO:0000313" key="3">
    <source>
        <dbReference type="Proteomes" id="UP000018538"/>
    </source>
</evidence>
<sequence>MIDIMRCYYMLIHIIKYYTKLIKYRIFNKLFECIYIDNYNNKIHKIKNNYVKHLTNIYLNLYIKRSNISYLSPTKGILVLGYHSLKQKSNLSNYHKCRRFDTLRGYYPDELGKSTTHDFYKNGNIKDYCPNGGSGGKKECNTELDKTNAGCLWLFEQLFVKNKKNNINIVEYIMIWLSYKLNQKTHEGINNLNDFYTKYIENNAHYNNCHSNGKDCNNSLKEITEYSNYKEIIDKKIDLMTIGINDMSKFYDGFKSLCNMYTEFDEHTPDCAKYLKIANEFLSNYTNLNEDSNNIDGSSYRQVLCTLSNDYDNFKKKCNSVNCTDIPSLPPIKTTQNSLQVSEQTFLQNSDVISSSSIVNKLIPVLSIFFAIPIFWGISYKYSLFGFRKRSQKQKLREN</sequence>
<dbReference type="Pfam" id="PF06022">
    <property type="entry name" value="Cir_Bir_Yir"/>
    <property type="match status" value="1"/>
</dbReference>
<keyword evidence="1" id="KW-0472">Membrane</keyword>
<dbReference type="AlphaFoldDB" id="V7PI67"/>
<reference evidence="2 3" key="1">
    <citation type="submission" date="2013-11" db="EMBL/GenBank/DDBJ databases">
        <title>The Genome Sequence of Plasmodium yoelii 17X.</title>
        <authorList>
            <consortium name="The Broad Institute Genomics Platform"/>
            <consortium name="The Broad Institute Genome Sequencing Center for Infectious Disease"/>
            <person name="Neafsey D."/>
            <person name="Adams J."/>
            <person name="Walker B."/>
            <person name="Young S.K."/>
            <person name="Zeng Q."/>
            <person name="Gargeya S."/>
            <person name="Fitzgerald M."/>
            <person name="Haas B."/>
            <person name="Abouelleil A."/>
            <person name="Alvarado L."/>
            <person name="Chapman S.B."/>
            <person name="Gainer-Dewar J."/>
            <person name="Goldberg J."/>
            <person name="Griggs A."/>
            <person name="Gujja S."/>
            <person name="Hansen M."/>
            <person name="Howarth C."/>
            <person name="Imamovic A."/>
            <person name="Ireland A."/>
            <person name="Larimer J."/>
            <person name="McCowan C."/>
            <person name="Murphy C."/>
            <person name="Pearson M."/>
            <person name="Poon T.W."/>
            <person name="Priest M."/>
            <person name="Roberts A."/>
            <person name="Saif S."/>
            <person name="Shea T."/>
            <person name="Sykes S."/>
            <person name="Wortman J."/>
            <person name="Nusbaum C."/>
            <person name="Birren B."/>
        </authorList>
    </citation>
    <scope>NUCLEOTIDE SEQUENCE [LARGE SCALE GENOMIC DNA]</scope>
    <source>
        <strain evidence="2 3">17X</strain>
    </source>
</reference>
<accession>V7PI67</accession>
<feature type="transmembrane region" description="Helical" evidence="1">
    <location>
        <begin position="362"/>
        <end position="387"/>
    </location>
</feature>
<keyword evidence="1" id="KW-0812">Transmembrane</keyword>
<gene>
    <name evidence="2" type="ORF">YYC_03531</name>
</gene>
<evidence type="ECO:0000313" key="2">
    <source>
        <dbReference type="EMBL" id="ETB58705.1"/>
    </source>
</evidence>
<protein>
    <submittedName>
        <fullName evidence="2">Uncharacterized protein</fullName>
    </submittedName>
</protein>
<proteinExistence type="predicted"/>
<name>V7PI67_PLAYE</name>
<dbReference type="OrthoDB" id="373270at2759"/>
<keyword evidence="3" id="KW-1185">Reference proteome</keyword>
<keyword evidence="1" id="KW-1133">Transmembrane helix</keyword>
<evidence type="ECO:0000256" key="1">
    <source>
        <dbReference type="SAM" id="Phobius"/>
    </source>
</evidence>
<organism evidence="2 3">
    <name type="scientific">Plasmodium yoelii 17X</name>
    <dbReference type="NCBI Taxonomy" id="1323249"/>
    <lineage>
        <taxon>Eukaryota</taxon>
        <taxon>Sar</taxon>
        <taxon>Alveolata</taxon>
        <taxon>Apicomplexa</taxon>
        <taxon>Aconoidasida</taxon>
        <taxon>Haemosporida</taxon>
        <taxon>Plasmodiidae</taxon>
        <taxon>Plasmodium</taxon>
        <taxon>Plasmodium (Vinckeia)</taxon>
    </lineage>
</organism>
<dbReference type="Proteomes" id="UP000018538">
    <property type="component" value="Unassembled WGS sequence"/>
</dbReference>